<dbReference type="Proteomes" id="UP000095283">
    <property type="component" value="Unplaced"/>
</dbReference>
<evidence type="ECO:0000313" key="2">
    <source>
        <dbReference type="Proteomes" id="UP000095283"/>
    </source>
</evidence>
<name>A0A1I7X2D5_HETBA</name>
<accession>A0A1I7X2D5</accession>
<proteinExistence type="predicted"/>
<protein>
    <submittedName>
        <fullName evidence="3">CACTA en-spm transposon protein</fullName>
    </submittedName>
</protein>
<sequence>MRGFKIDPRYIDRFQRELFDFASSRLSMEDFDKSSSYSSADLRERQSRAQHNPTNSNDVVFLHDDSSIESSQDVDSSDLVVLDDEGDHLDEDEAISSGSEAEKEFYARPACRIEVADAFGYQFRVGLLNGLMVKYQQRNTSQNNCRIQSYTGGSSTRFYGDVQSNQLVPSVLSKTSKKDINAVRSTASRLSSFRPRPYTTESNDHASVLQCNFSFSFFYDNLKRRMLGKYILEHVSPYPSYDSCGNFLAAVSIDCKVISPSTNITGKNFHYFSFYWMNHLFSDERRDPHSSDKGYQQNEQNRGSEVNRVVINENNVFDEAIMNEDKTVGLDMKDFEVEEQLNNKIGDPGPVVSENVTAGKESVRNL</sequence>
<evidence type="ECO:0000256" key="1">
    <source>
        <dbReference type="SAM" id="MobiDB-lite"/>
    </source>
</evidence>
<feature type="compositionally biased region" description="Polar residues" evidence="1">
    <location>
        <begin position="49"/>
        <end position="58"/>
    </location>
</feature>
<feature type="region of interest" description="Disordered" evidence="1">
    <location>
        <begin position="37"/>
        <end position="58"/>
    </location>
</feature>
<evidence type="ECO:0000313" key="3">
    <source>
        <dbReference type="WBParaSite" id="Hba_11592"/>
    </source>
</evidence>
<dbReference type="WBParaSite" id="Hba_11592">
    <property type="protein sequence ID" value="Hba_11592"/>
    <property type="gene ID" value="Hba_11592"/>
</dbReference>
<reference evidence="3" key="1">
    <citation type="submission" date="2016-11" db="UniProtKB">
        <authorList>
            <consortium name="WormBaseParasite"/>
        </authorList>
    </citation>
    <scope>IDENTIFICATION</scope>
</reference>
<feature type="region of interest" description="Disordered" evidence="1">
    <location>
        <begin position="343"/>
        <end position="366"/>
    </location>
</feature>
<organism evidence="2 3">
    <name type="scientific">Heterorhabditis bacteriophora</name>
    <name type="common">Entomopathogenic nematode worm</name>
    <dbReference type="NCBI Taxonomy" id="37862"/>
    <lineage>
        <taxon>Eukaryota</taxon>
        <taxon>Metazoa</taxon>
        <taxon>Ecdysozoa</taxon>
        <taxon>Nematoda</taxon>
        <taxon>Chromadorea</taxon>
        <taxon>Rhabditida</taxon>
        <taxon>Rhabditina</taxon>
        <taxon>Rhabditomorpha</taxon>
        <taxon>Strongyloidea</taxon>
        <taxon>Heterorhabditidae</taxon>
        <taxon>Heterorhabditis</taxon>
    </lineage>
</organism>
<dbReference type="AlphaFoldDB" id="A0A1I7X2D5"/>
<keyword evidence="2" id="KW-1185">Reference proteome</keyword>